<sequence length="180" mass="20604">MKGSKNVYNVEKSCSKENVTVMFTFSADGKICVPMVIYPYQRIPEKVAKGINPKWGVGRSDNGWMTAETFYQYIANVFYPHLIENNIKLPVILFVDGHKSHLSYQLSLLCNELQIEVIALYPNATRILQPCDVSIFRPLKEAWRQSVREWEEQHPGGVVNKVVFASILEQATKKVVKLKQ</sequence>
<organism evidence="2 3">
    <name type="scientific">Diabrotica virgifera virgifera</name>
    <name type="common">western corn rootworm</name>
    <dbReference type="NCBI Taxonomy" id="50390"/>
    <lineage>
        <taxon>Eukaryota</taxon>
        <taxon>Metazoa</taxon>
        <taxon>Ecdysozoa</taxon>
        <taxon>Arthropoda</taxon>
        <taxon>Hexapoda</taxon>
        <taxon>Insecta</taxon>
        <taxon>Pterygota</taxon>
        <taxon>Neoptera</taxon>
        <taxon>Endopterygota</taxon>
        <taxon>Coleoptera</taxon>
        <taxon>Polyphaga</taxon>
        <taxon>Cucujiformia</taxon>
        <taxon>Chrysomeloidea</taxon>
        <taxon>Chrysomelidae</taxon>
        <taxon>Galerucinae</taxon>
        <taxon>Diabroticina</taxon>
        <taxon>Diabroticites</taxon>
        <taxon>Diabrotica</taxon>
    </lineage>
</organism>
<dbReference type="Gene3D" id="3.30.420.10">
    <property type="entry name" value="Ribonuclease H-like superfamily/Ribonuclease H"/>
    <property type="match status" value="1"/>
</dbReference>
<accession>A0ABM5K3Z9</accession>
<dbReference type="GeneID" id="126883409"/>
<evidence type="ECO:0000259" key="1">
    <source>
        <dbReference type="Pfam" id="PF03184"/>
    </source>
</evidence>
<dbReference type="Proteomes" id="UP001652700">
    <property type="component" value="Unplaced"/>
</dbReference>
<dbReference type="RefSeq" id="XP_050504912.1">
    <property type="nucleotide sequence ID" value="XM_050648955.1"/>
</dbReference>
<dbReference type="PANTHER" id="PTHR19303:SF74">
    <property type="entry name" value="POGO TRANSPOSABLE ELEMENT WITH KRAB DOMAIN"/>
    <property type="match status" value="1"/>
</dbReference>
<reference evidence="2" key="1">
    <citation type="submission" date="2025-05" db="UniProtKB">
        <authorList>
            <consortium name="EnsemblMetazoa"/>
        </authorList>
    </citation>
    <scope>IDENTIFICATION</scope>
</reference>
<dbReference type="EnsemblMetazoa" id="XM_050648955.1">
    <property type="protein sequence ID" value="XP_050504912.1"/>
    <property type="gene ID" value="LOC126883409"/>
</dbReference>
<dbReference type="Pfam" id="PF03184">
    <property type="entry name" value="DDE_1"/>
    <property type="match status" value="1"/>
</dbReference>
<dbReference type="InterPro" id="IPR004875">
    <property type="entry name" value="DDE_SF_endonuclease_dom"/>
</dbReference>
<evidence type="ECO:0000313" key="3">
    <source>
        <dbReference type="Proteomes" id="UP001652700"/>
    </source>
</evidence>
<name>A0ABM5K3Z9_DIAVI</name>
<evidence type="ECO:0000313" key="2">
    <source>
        <dbReference type="EnsemblMetazoa" id="XP_050504912.1"/>
    </source>
</evidence>
<dbReference type="InterPro" id="IPR050863">
    <property type="entry name" value="CenT-Element_Derived"/>
</dbReference>
<keyword evidence="3" id="KW-1185">Reference proteome</keyword>
<proteinExistence type="predicted"/>
<feature type="domain" description="DDE-1" evidence="1">
    <location>
        <begin position="16"/>
        <end position="150"/>
    </location>
</feature>
<dbReference type="PANTHER" id="PTHR19303">
    <property type="entry name" value="TRANSPOSON"/>
    <property type="match status" value="1"/>
</dbReference>
<protein>
    <recommendedName>
        <fullName evidence="1">DDE-1 domain-containing protein</fullName>
    </recommendedName>
</protein>
<dbReference type="InterPro" id="IPR036397">
    <property type="entry name" value="RNaseH_sf"/>
</dbReference>